<evidence type="ECO:0000313" key="2">
    <source>
        <dbReference type="EMBL" id="KEH40674.1"/>
    </source>
</evidence>
<protein>
    <submittedName>
        <fullName evidence="2">Transmembrane protein, putative</fullName>
    </submittedName>
</protein>
<evidence type="ECO:0000313" key="3">
    <source>
        <dbReference type="EnsemblPlants" id="KEH40674"/>
    </source>
</evidence>
<dbReference type="HOGENOM" id="CLU_2945127_0_0_1"/>
<keyword evidence="1" id="KW-1133">Transmembrane helix</keyword>
<evidence type="ECO:0000313" key="4">
    <source>
        <dbReference type="Proteomes" id="UP000002051"/>
    </source>
</evidence>
<organism evidence="2 4">
    <name type="scientific">Medicago truncatula</name>
    <name type="common">Barrel medic</name>
    <name type="synonym">Medicago tribuloides</name>
    <dbReference type="NCBI Taxonomy" id="3880"/>
    <lineage>
        <taxon>Eukaryota</taxon>
        <taxon>Viridiplantae</taxon>
        <taxon>Streptophyta</taxon>
        <taxon>Embryophyta</taxon>
        <taxon>Tracheophyta</taxon>
        <taxon>Spermatophyta</taxon>
        <taxon>Magnoliopsida</taxon>
        <taxon>eudicotyledons</taxon>
        <taxon>Gunneridae</taxon>
        <taxon>Pentapetalae</taxon>
        <taxon>rosids</taxon>
        <taxon>fabids</taxon>
        <taxon>Fabales</taxon>
        <taxon>Fabaceae</taxon>
        <taxon>Papilionoideae</taxon>
        <taxon>50 kb inversion clade</taxon>
        <taxon>NPAAA clade</taxon>
        <taxon>Hologalegina</taxon>
        <taxon>IRL clade</taxon>
        <taxon>Trifolieae</taxon>
        <taxon>Medicago</taxon>
    </lineage>
</organism>
<reference evidence="2 4" key="2">
    <citation type="journal article" date="2014" name="BMC Genomics">
        <title>An improved genome release (version Mt4.0) for the model legume Medicago truncatula.</title>
        <authorList>
            <person name="Tang H."/>
            <person name="Krishnakumar V."/>
            <person name="Bidwell S."/>
            <person name="Rosen B."/>
            <person name="Chan A."/>
            <person name="Zhou S."/>
            <person name="Gentzbittel L."/>
            <person name="Childs K.L."/>
            <person name="Yandell M."/>
            <person name="Gundlach H."/>
            <person name="Mayer K.F."/>
            <person name="Schwartz D.C."/>
            <person name="Town C.D."/>
        </authorList>
    </citation>
    <scope>GENOME REANNOTATION</scope>
    <source>
        <strain evidence="2">A17</strain>
        <strain evidence="3 4">cv. Jemalong A17</strain>
    </source>
</reference>
<name>A0A072VF62_MEDTR</name>
<dbReference type="AlphaFoldDB" id="A0A072VF62"/>
<dbReference type="Proteomes" id="UP000002051">
    <property type="component" value="Unassembled WGS sequence"/>
</dbReference>
<sequence>MARAELKFSDEIHTFFCHATSSTCFSNALPGSICAFIQQFFILEIVFVLLTEDEGRRRMD</sequence>
<accession>A0A072VF62</accession>
<dbReference type="EnsemblPlants" id="KEH40674">
    <property type="protein sequence ID" value="KEH40674"/>
    <property type="gene ID" value="MTR_1g033110"/>
</dbReference>
<keyword evidence="1" id="KW-0472">Membrane</keyword>
<keyword evidence="1 2" id="KW-0812">Transmembrane</keyword>
<dbReference type="EMBL" id="CM001217">
    <property type="protein sequence ID" value="KEH40674.1"/>
    <property type="molecule type" value="Genomic_DNA"/>
</dbReference>
<feature type="transmembrane region" description="Helical" evidence="1">
    <location>
        <begin position="28"/>
        <end position="50"/>
    </location>
</feature>
<gene>
    <name evidence="2" type="ordered locus">MTR_1g033110</name>
</gene>
<reference evidence="2 4" key="1">
    <citation type="journal article" date="2011" name="Nature">
        <title>The Medicago genome provides insight into the evolution of rhizobial symbioses.</title>
        <authorList>
            <person name="Young N.D."/>
            <person name="Debelle F."/>
            <person name="Oldroyd G.E."/>
            <person name="Geurts R."/>
            <person name="Cannon S.B."/>
            <person name="Udvardi M.K."/>
            <person name="Benedito V.A."/>
            <person name="Mayer K.F."/>
            <person name="Gouzy J."/>
            <person name="Schoof H."/>
            <person name="Van de Peer Y."/>
            <person name="Proost S."/>
            <person name="Cook D.R."/>
            <person name="Meyers B.C."/>
            <person name="Spannagl M."/>
            <person name="Cheung F."/>
            <person name="De Mita S."/>
            <person name="Krishnakumar V."/>
            <person name="Gundlach H."/>
            <person name="Zhou S."/>
            <person name="Mudge J."/>
            <person name="Bharti A.K."/>
            <person name="Murray J.D."/>
            <person name="Naoumkina M.A."/>
            <person name="Rosen B."/>
            <person name="Silverstein K.A."/>
            <person name="Tang H."/>
            <person name="Rombauts S."/>
            <person name="Zhao P.X."/>
            <person name="Zhou P."/>
            <person name="Barbe V."/>
            <person name="Bardou P."/>
            <person name="Bechner M."/>
            <person name="Bellec A."/>
            <person name="Berger A."/>
            <person name="Berges H."/>
            <person name="Bidwell S."/>
            <person name="Bisseling T."/>
            <person name="Choisne N."/>
            <person name="Couloux A."/>
            <person name="Denny R."/>
            <person name="Deshpande S."/>
            <person name="Dai X."/>
            <person name="Doyle J.J."/>
            <person name="Dudez A.M."/>
            <person name="Farmer A.D."/>
            <person name="Fouteau S."/>
            <person name="Franken C."/>
            <person name="Gibelin C."/>
            <person name="Gish J."/>
            <person name="Goldstein S."/>
            <person name="Gonzalez A.J."/>
            <person name="Green P.J."/>
            <person name="Hallab A."/>
            <person name="Hartog M."/>
            <person name="Hua A."/>
            <person name="Humphray S.J."/>
            <person name="Jeong D.H."/>
            <person name="Jing Y."/>
            <person name="Jocker A."/>
            <person name="Kenton S.M."/>
            <person name="Kim D.J."/>
            <person name="Klee K."/>
            <person name="Lai H."/>
            <person name="Lang C."/>
            <person name="Lin S."/>
            <person name="Macmil S.L."/>
            <person name="Magdelenat G."/>
            <person name="Matthews L."/>
            <person name="McCorrison J."/>
            <person name="Monaghan E.L."/>
            <person name="Mun J.H."/>
            <person name="Najar F.Z."/>
            <person name="Nicholson C."/>
            <person name="Noirot C."/>
            <person name="O'Bleness M."/>
            <person name="Paule C.R."/>
            <person name="Poulain J."/>
            <person name="Prion F."/>
            <person name="Qin B."/>
            <person name="Qu C."/>
            <person name="Retzel E.F."/>
            <person name="Riddle C."/>
            <person name="Sallet E."/>
            <person name="Samain S."/>
            <person name="Samson N."/>
            <person name="Sanders I."/>
            <person name="Saurat O."/>
            <person name="Scarpelli C."/>
            <person name="Schiex T."/>
            <person name="Segurens B."/>
            <person name="Severin A.J."/>
            <person name="Sherrier D.J."/>
            <person name="Shi R."/>
            <person name="Sims S."/>
            <person name="Singer S.R."/>
            <person name="Sinharoy S."/>
            <person name="Sterck L."/>
            <person name="Viollet A."/>
            <person name="Wang B.B."/>
            <person name="Wang K."/>
            <person name="Wang M."/>
            <person name="Wang X."/>
            <person name="Warfsmann J."/>
            <person name="Weissenbach J."/>
            <person name="White D.D."/>
            <person name="White J.D."/>
            <person name="Wiley G.B."/>
            <person name="Wincker P."/>
            <person name="Xing Y."/>
            <person name="Yang L."/>
            <person name="Yao Z."/>
            <person name="Ying F."/>
            <person name="Zhai J."/>
            <person name="Zhou L."/>
            <person name="Zuber A."/>
            <person name="Denarie J."/>
            <person name="Dixon R.A."/>
            <person name="May G.D."/>
            <person name="Schwartz D.C."/>
            <person name="Rogers J."/>
            <person name="Quetier F."/>
            <person name="Town C.D."/>
            <person name="Roe B.A."/>
        </authorList>
    </citation>
    <scope>NUCLEOTIDE SEQUENCE [LARGE SCALE GENOMIC DNA]</scope>
    <source>
        <strain evidence="2">A17</strain>
        <strain evidence="3 4">cv. Jemalong A17</strain>
    </source>
</reference>
<evidence type="ECO:0000256" key="1">
    <source>
        <dbReference type="SAM" id="Phobius"/>
    </source>
</evidence>
<reference evidence="3" key="3">
    <citation type="submission" date="2015-04" db="UniProtKB">
        <authorList>
            <consortium name="EnsemblPlants"/>
        </authorList>
    </citation>
    <scope>IDENTIFICATION</scope>
    <source>
        <strain evidence="3">cv. Jemalong A17</strain>
    </source>
</reference>
<keyword evidence="4" id="KW-1185">Reference proteome</keyword>
<proteinExistence type="predicted"/>